<evidence type="ECO:0000313" key="3">
    <source>
        <dbReference type="EMBL" id="EPY35648.1"/>
    </source>
</evidence>
<comment type="caution">
    <text evidence="3">The sequence shown here is derived from an EMBL/GenBank/DDBJ whole genome shotgun (WGS) entry which is preliminary data.</text>
</comment>
<dbReference type="AlphaFoldDB" id="S9V418"/>
<dbReference type="GO" id="GO:0008654">
    <property type="term" value="P:phospholipid biosynthetic process"/>
    <property type="evidence" value="ECO:0007669"/>
    <property type="project" value="InterPro"/>
</dbReference>
<dbReference type="OrthoDB" id="4330at2759"/>
<proteinExistence type="predicted"/>
<organism evidence="3 4">
    <name type="scientific">Strigomonas culicis</name>
    <dbReference type="NCBI Taxonomy" id="28005"/>
    <lineage>
        <taxon>Eukaryota</taxon>
        <taxon>Discoba</taxon>
        <taxon>Euglenozoa</taxon>
        <taxon>Kinetoplastea</taxon>
        <taxon>Metakinetoplastina</taxon>
        <taxon>Trypanosomatida</taxon>
        <taxon>Trypanosomatidae</taxon>
        <taxon>Strigomonadinae</taxon>
        <taxon>Strigomonas</taxon>
    </lineage>
</organism>
<dbReference type="InterPro" id="IPR003817">
    <property type="entry name" value="PS_Dcarbxylase"/>
</dbReference>
<keyword evidence="1" id="KW-0210">Decarboxylase</keyword>
<accession>S9V418</accession>
<protein>
    <submittedName>
        <fullName evidence="3">Phosphatidylserine decarboxylase</fullName>
    </submittedName>
</protein>
<evidence type="ECO:0000256" key="2">
    <source>
        <dbReference type="ARBA" id="ARBA00023239"/>
    </source>
</evidence>
<keyword evidence="4" id="KW-1185">Reference proteome</keyword>
<evidence type="ECO:0000313" key="4">
    <source>
        <dbReference type="Proteomes" id="UP000015354"/>
    </source>
</evidence>
<gene>
    <name evidence="3" type="ORF">STCU_01026</name>
</gene>
<dbReference type="Pfam" id="PF02666">
    <property type="entry name" value="PS_Dcarbxylase"/>
    <property type="match status" value="1"/>
</dbReference>
<dbReference type="Proteomes" id="UP000015354">
    <property type="component" value="Unassembled WGS sequence"/>
</dbReference>
<dbReference type="GO" id="GO:0004609">
    <property type="term" value="F:phosphatidylserine decarboxylase activity"/>
    <property type="evidence" value="ECO:0007669"/>
    <property type="project" value="InterPro"/>
</dbReference>
<dbReference type="EMBL" id="ATMH01001026">
    <property type="protein sequence ID" value="EPY35648.1"/>
    <property type="molecule type" value="Genomic_DNA"/>
</dbReference>
<keyword evidence="2" id="KW-0456">Lyase</keyword>
<reference evidence="3 4" key="1">
    <citation type="journal article" date="2013" name="PLoS ONE">
        <title>Predicting the Proteins of Angomonas deanei, Strigomonas culicis and Their Respective Endosymbionts Reveals New Aspects of the Trypanosomatidae Family.</title>
        <authorList>
            <person name="Motta M.C."/>
            <person name="Martins A.C."/>
            <person name="de Souza S.S."/>
            <person name="Catta-Preta C.M."/>
            <person name="Silva R."/>
            <person name="Klein C.C."/>
            <person name="de Almeida L.G."/>
            <person name="de Lima Cunha O."/>
            <person name="Ciapina L.P."/>
            <person name="Brocchi M."/>
            <person name="Colabardini A.C."/>
            <person name="de Araujo Lima B."/>
            <person name="Machado C.R."/>
            <person name="de Almeida Soares C.M."/>
            <person name="Probst C.M."/>
            <person name="de Menezes C.B."/>
            <person name="Thompson C.E."/>
            <person name="Bartholomeu D.C."/>
            <person name="Gradia D.F."/>
            <person name="Pavoni D.P."/>
            <person name="Grisard E.C."/>
            <person name="Fantinatti-Garboggini F."/>
            <person name="Marchini F.K."/>
            <person name="Rodrigues-Luiz G.F."/>
            <person name="Wagner G."/>
            <person name="Goldman G.H."/>
            <person name="Fietto J.L."/>
            <person name="Elias M.C."/>
            <person name="Goldman M.H."/>
            <person name="Sagot M.F."/>
            <person name="Pereira M."/>
            <person name="Stoco P.H."/>
            <person name="de Mendonca-Neto R.P."/>
            <person name="Teixeira S.M."/>
            <person name="Maciel T.E."/>
            <person name="de Oliveira Mendes T.A."/>
            <person name="Urmenyi T.P."/>
            <person name="de Souza W."/>
            <person name="Schenkman S."/>
            <person name="de Vasconcelos A.T."/>
        </authorList>
    </citation>
    <scope>NUCLEOTIDE SEQUENCE [LARGE SCALE GENOMIC DNA]</scope>
</reference>
<sequence length="85" mass="9411">MALVGSTLSGNLKLCFDDRIRTNFLDPPDYAVHQTYSGDAFMRRGSRVGYFQWGSTVVVVADVPKEAQFVHHAAEVVKAGEPLLR</sequence>
<name>S9V418_9TRYP</name>
<evidence type="ECO:0000256" key="1">
    <source>
        <dbReference type="ARBA" id="ARBA00022793"/>
    </source>
</evidence>